<proteinExistence type="predicted"/>
<dbReference type="EMBL" id="BAABFR010000037">
    <property type="protein sequence ID" value="GAA4394332.1"/>
    <property type="molecule type" value="Genomic_DNA"/>
</dbReference>
<gene>
    <name evidence="3" type="ORF">GCM10023147_26240</name>
</gene>
<reference evidence="4" key="1">
    <citation type="journal article" date="2019" name="Int. J. Syst. Evol. Microbiol.">
        <title>The Global Catalogue of Microorganisms (GCM) 10K type strain sequencing project: providing services to taxonomists for standard genome sequencing and annotation.</title>
        <authorList>
            <consortium name="The Broad Institute Genomics Platform"/>
            <consortium name="The Broad Institute Genome Sequencing Center for Infectious Disease"/>
            <person name="Wu L."/>
            <person name="Ma J."/>
        </authorList>
    </citation>
    <scope>NUCLEOTIDE SEQUENCE [LARGE SCALE GENOMIC DNA]</scope>
    <source>
        <strain evidence="4">JCM 17688</strain>
    </source>
</reference>
<dbReference type="InterPro" id="IPR041581">
    <property type="entry name" value="Glyoxalase_6"/>
</dbReference>
<dbReference type="SUPFAM" id="SSF54593">
    <property type="entry name" value="Glyoxalase/Bleomycin resistance protein/Dihydroxybiphenyl dioxygenase"/>
    <property type="match status" value="1"/>
</dbReference>
<sequence>MNVGITEITLLTNDVARTVAFWAAVFGVEPEDLGVDQWGRERWRITPANGPAVLVAPAPAYHFITRVDMHVTVDTGAADRLRAIGAEVSLPGWPLSAVDANGTDSDVHMTVQDPPDP</sequence>
<name>A0ABP8JQ93_9ACTN</name>
<dbReference type="InterPro" id="IPR029068">
    <property type="entry name" value="Glyas_Bleomycin-R_OHBP_Dase"/>
</dbReference>
<keyword evidence="4" id="KW-1185">Reference proteome</keyword>
<accession>A0ABP8JQ93</accession>
<feature type="domain" description="Glyoxalase-like" evidence="2">
    <location>
        <begin position="8"/>
        <end position="88"/>
    </location>
</feature>
<dbReference type="Proteomes" id="UP001500635">
    <property type="component" value="Unassembled WGS sequence"/>
</dbReference>
<evidence type="ECO:0000259" key="2">
    <source>
        <dbReference type="Pfam" id="PF18029"/>
    </source>
</evidence>
<organism evidence="3 4">
    <name type="scientific">Tsukamurella soli</name>
    <dbReference type="NCBI Taxonomy" id="644556"/>
    <lineage>
        <taxon>Bacteria</taxon>
        <taxon>Bacillati</taxon>
        <taxon>Actinomycetota</taxon>
        <taxon>Actinomycetes</taxon>
        <taxon>Mycobacteriales</taxon>
        <taxon>Tsukamurellaceae</taxon>
        <taxon>Tsukamurella</taxon>
    </lineage>
</organism>
<dbReference type="Gene3D" id="3.10.180.10">
    <property type="entry name" value="2,3-Dihydroxybiphenyl 1,2-Dioxygenase, domain 1"/>
    <property type="match status" value="1"/>
</dbReference>
<comment type="caution">
    <text evidence="3">The sequence shown here is derived from an EMBL/GenBank/DDBJ whole genome shotgun (WGS) entry which is preliminary data.</text>
</comment>
<protein>
    <recommendedName>
        <fullName evidence="2">Glyoxalase-like domain-containing protein</fullName>
    </recommendedName>
</protein>
<evidence type="ECO:0000313" key="4">
    <source>
        <dbReference type="Proteomes" id="UP001500635"/>
    </source>
</evidence>
<feature type="region of interest" description="Disordered" evidence="1">
    <location>
        <begin position="95"/>
        <end position="117"/>
    </location>
</feature>
<dbReference type="Pfam" id="PF18029">
    <property type="entry name" value="Glyoxalase_6"/>
    <property type="match status" value="1"/>
</dbReference>
<evidence type="ECO:0000256" key="1">
    <source>
        <dbReference type="SAM" id="MobiDB-lite"/>
    </source>
</evidence>
<evidence type="ECO:0000313" key="3">
    <source>
        <dbReference type="EMBL" id="GAA4394332.1"/>
    </source>
</evidence>